<dbReference type="Proteomes" id="UP000033750">
    <property type="component" value="Unassembled WGS sequence"/>
</dbReference>
<dbReference type="OrthoDB" id="401457at2"/>
<feature type="domain" description="Lipoprotein-associated type-17" evidence="3">
    <location>
        <begin position="651"/>
        <end position="733"/>
    </location>
</feature>
<comment type="caution">
    <text evidence="4">The sequence shown here is derived from an EMBL/GenBank/DDBJ whole genome shotgun (WGS) entry which is preliminary data.</text>
</comment>
<feature type="compositionally biased region" description="Low complexity" evidence="1">
    <location>
        <begin position="145"/>
        <end position="160"/>
    </location>
</feature>
<evidence type="ECO:0000313" key="4">
    <source>
        <dbReference type="EMBL" id="KKB26795.1"/>
    </source>
</evidence>
<evidence type="ECO:0000256" key="1">
    <source>
        <dbReference type="SAM" id="MobiDB-lite"/>
    </source>
</evidence>
<protein>
    <recommendedName>
        <fullName evidence="3">Lipoprotein-associated type-17 domain-containing protein</fullName>
    </recommendedName>
</protein>
<keyword evidence="2" id="KW-0732">Signal</keyword>
<accession>A0A0F5H0Y9</accession>
<reference evidence="4 5" key="1">
    <citation type="submission" date="2015-03" db="EMBL/GenBank/DDBJ databases">
        <title>Genome sequence of Mycoplasma meleagridis strain ATCC 25294.</title>
        <authorList>
            <person name="Yacoub E."/>
            <person name="Blanchard A."/>
            <person name="Sirand-Pugnet P."/>
            <person name="Mardassi B.B.A."/>
        </authorList>
    </citation>
    <scope>NUCLEOTIDE SEQUENCE [LARGE SCALE GENOMIC DNA]</scope>
    <source>
        <strain evidence="4 5">ATCC 25294</strain>
    </source>
</reference>
<proteinExistence type="predicted"/>
<feature type="region of interest" description="Disordered" evidence="1">
    <location>
        <begin position="131"/>
        <end position="175"/>
    </location>
</feature>
<feature type="domain" description="Lipoprotein-associated type-17" evidence="3">
    <location>
        <begin position="565"/>
        <end position="648"/>
    </location>
</feature>
<organism evidence="4 5">
    <name type="scientific">Mycoplasmopsis meleagridis ATCC 25294</name>
    <dbReference type="NCBI Taxonomy" id="1264554"/>
    <lineage>
        <taxon>Bacteria</taxon>
        <taxon>Bacillati</taxon>
        <taxon>Mycoplasmatota</taxon>
        <taxon>Mycoplasmoidales</taxon>
        <taxon>Metamycoplasmataceae</taxon>
        <taxon>Mycoplasmopsis</taxon>
    </lineage>
</organism>
<evidence type="ECO:0000256" key="2">
    <source>
        <dbReference type="SAM" id="SignalP"/>
    </source>
</evidence>
<keyword evidence="5" id="KW-1185">Reference proteome</keyword>
<evidence type="ECO:0000313" key="5">
    <source>
        <dbReference type="Proteomes" id="UP000033750"/>
    </source>
</evidence>
<feature type="chain" id="PRO_5002486810" description="Lipoprotein-associated type-17 domain-containing protein" evidence="2">
    <location>
        <begin position="24"/>
        <end position="967"/>
    </location>
</feature>
<feature type="signal peptide" evidence="2">
    <location>
        <begin position="1"/>
        <end position="23"/>
    </location>
</feature>
<dbReference type="PATRIC" id="fig|1264554.4.peg.211"/>
<dbReference type="EMBL" id="JZXN01000017">
    <property type="protein sequence ID" value="KKB26795.1"/>
    <property type="molecule type" value="Genomic_DNA"/>
</dbReference>
<dbReference type="InterPro" id="IPR007326">
    <property type="entry name" value="Lipoprotein-assoc_dom"/>
</dbReference>
<evidence type="ECO:0000259" key="3">
    <source>
        <dbReference type="Pfam" id="PF04200"/>
    </source>
</evidence>
<gene>
    <name evidence="4" type="ORF">MMELEA_01860</name>
</gene>
<sequence length="967" mass="109377">MKKKFIFSLSTISSLSTFVFLSAQCTSVNNEDENNSTNSKNQTINKNEELKKIITTAKITPITTNKKFADMQDIRNYNIENVDLNSYEIDIYDLKYLGAGRATYKVSIKDKATDQIYKDDDNIRQIEDIFIENENTKQPTGDEVNNNSSTENTSPDSSISDENTTQDNTNSSTEANEEFNEIIQFSTGSSLYGVFNSPQSSITNDNTNQDVSINIDKSSLQLTDQQRVAFTYNVVKNNTNKILKTAQAEITVTKPISAEEFAKINEQIIILAENKDEEYNQASKEELLSNVTQWTKIKNNFSKITSIIGLKSQESNNGVVVSYKIADNLNPENQSQEYQITFNNLPSSNEKMQLSKITVSYFTENANNTDANELQVSNIVANNTGEYWTSEIKFVNQEATQDEINNGYRLVSLRASERNKEGYKIVRKVNVHKSDKNIILKNRENIKQFKLVQEPEAKELLQTLQNGSSLRYDYKTATIYENKDGKRITLFTFLNPNSIANSKLTLATKNGNSFTNATVKLNVKDKKYGLSFFIGKYDSNPELQRYDNRESVVENQEFTILTKEELTAYAKTFANTIEYDNASSQYVFNFDKNNIRHEDIKNNLTLSEPTYTQNNSTGSVTVKYKLTQTTPNSEISAESEKVITGFKKSNLESLLNDVTVEINDKTNTLPSNVNENNIKLKKNNQEATFESGISISKTTKDANNSLGRVTVVITLTKDNDTFAKEYTIEGLKTGEALNFEEAKSHISLTFNGDKKYTNKNDVKKENINAAFSGEFTQKDKINLKVKNISVIENKEAVNVELELSNKENPSEIATYNIEIDGFAPELSAWAKKYAEGKKLFSLVGDQALQTKVKEEINKSKTKSVDIRIDSNIISYKGKTLPKTLKSPIIALNDEVLNDYNQKHYTFPINTHQKKQSTPSINYDNNQGIKSNNLGLALTIENEKVVIKYKLIGDKQKKIDTIYTQELF</sequence>
<dbReference type="AlphaFoldDB" id="A0A0F5H0Y9"/>
<feature type="compositionally biased region" description="Polar residues" evidence="1">
    <location>
        <begin position="161"/>
        <end position="174"/>
    </location>
</feature>
<name>A0A0F5H0Y9_9BACT</name>
<dbReference type="Pfam" id="PF04200">
    <property type="entry name" value="Lipoprotein_17"/>
    <property type="match status" value="2"/>
</dbReference>
<dbReference type="RefSeq" id="WP_046097127.1">
    <property type="nucleotide sequence ID" value="NZ_JZXN01000017.1"/>
</dbReference>